<dbReference type="GO" id="GO:0016020">
    <property type="term" value="C:membrane"/>
    <property type="evidence" value="ECO:0007669"/>
    <property type="project" value="UniProtKB-SubCell"/>
</dbReference>
<dbReference type="GO" id="GO:0009986">
    <property type="term" value="C:cell surface"/>
    <property type="evidence" value="ECO:0007669"/>
    <property type="project" value="TreeGrafter"/>
</dbReference>
<dbReference type="OMA" id="FMFWGLM"/>
<dbReference type="GeneID" id="117679438"/>
<sequence>MARPEAEAEIHPLKAREAPASPGSGARDAEKEAGGGAQPGRLSQWRTAAFFLSLYLCLGVAFAFSFVIPCPVRPASRTAWSRAYDDAVAYAFLGAGDADGDRVQDLFVAFQAGPGSRNASGADHGSCSGGGFATPCAFLAAHSGTNGSTLWERPVAQELLLMDCSVEHGGSPACLIIGNPASIALLDLETGQTRWNEAVNFGANATVLSPLLKIPDIDKDGVPDFLVFAATGEELQFSLQIKSFFYSGTFGTQMKFSGSLHLPGLIGHLLHVTKSGAHYILFYTAKALFAYSLKELYHMAVGPASPALATLKEDANWEMAILHKARQVPLASSGDIQYVTKMTEKSGSHILVARSAMLELVNGQQLNSLWVVDVPHILREPVLGAFGPDEIAVAIESRVSHDTKKVTIMEGSSGIIKWEVELLSEMQSPKPATLTTVDRRSIFLFWGLYQDERNETGSWHGSRQQRLYLFHPSLPTVLLELSNSTEPIVAFEGLLFERSRHACYVLLAGPQVGSSPGRVVLSKRKLKEDIFSSHVIWLNQMPQDTDQNVRDYFHRMRFRTFG</sequence>
<comment type="subcellular location">
    <subcellularLocation>
        <location evidence="1">Membrane</location>
        <topology evidence="1">Single-pass membrane protein</topology>
    </subcellularLocation>
</comment>
<protein>
    <submittedName>
        <fullName evidence="10">Protein FAM234A isoform X1</fullName>
    </submittedName>
</protein>
<dbReference type="InterPro" id="IPR045232">
    <property type="entry name" value="FAM234"/>
</dbReference>
<dbReference type="InterPro" id="IPR028994">
    <property type="entry name" value="Integrin_alpha_N"/>
</dbReference>
<feature type="compositionally biased region" description="Basic and acidic residues" evidence="6">
    <location>
        <begin position="1"/>
        <end position="17"/>
    </location>
</feature>
<feature type="region of interest" description="Disordered" evidence="6">
    <location>
        <begin position="1"/>
        <end position="39"/>
    </location>
</feature>
<feature type="transmembrane region" description="Helical" evidence="7">
    <location>
        <begin position="48"/>
        <end position="68"/>
    </location>
</feature>
<dbReference type="InParanoid" id="A0A6P9DMW5"/>
<evidence type="ECO:0000256" key="7">
    <source>
        <dbReference type="SAM" id="Phobius"/>
    </source>
</evidence>
<proteinExistence type="inferred from homology"/>
<evidence type="ECO:0000256" key="2">
    <source>
        <dbReference type="ARBA" id="ARBA00022692"/>
    </source>
</evidence>
<dbReference type="SUPFAM" id="SSF69318">
    <property type="entry name" value="Integrin alpha N-terminal domain"/>
    <property type="match status" value="1"/>
</dbReference>
<evidence type="ECO:0000256" key="5">
    <source>
        <dbReference type="ARBA" id="ARBA00025791"/>
    </source>
</evidence>
<evidence type="ECO:0000256" key="4">
    <source>
        <dbReference type="ARBA" id="ARBA00023136"/>
    </source>
</evidence>
<evidence type="ECO:0000256" key="1">
    <source>
        <dbReference type="ARBA" id="ARBA00004167"/>
    </source>
</evidence>
<gene>
    <name evidence="10" type="primary">FAM234A</name>
</gene>
<dbReference type="PANTHER" id="PTHR21419">
    <property type="match status" value="1"/>
</dbReference>
<dbReference type="InterPro" id="IPR011047">
    <property type="entry name" value="Quinoprotein_ADH-like_sf"/>
</dbReference>
<dbReference type="PANTHER" id="PTHR21419:SF7">
    <property type="entry name" value="PROTEIN FAM234A"/>
    <property type="match status" value="1"/>
</dbReference>
<dbReference type="Proteomes" id="UP001652622">
    <property type="component" value="Unplaced"/>
</dbReference>
<organism evidence="9 10">
    <name type="scientific">Pantherophis guttatus</name>
    <name type="common">Corn snake</name>
    <name type="synonym">Elaphe guttata</name>
    <dbReference type="NCBI Taxonomy" id="94885"/>
    <lineage>
        <taxon>Eukaryota</taxon>
        <taxon>Metazoa</taxon>
        <taxon>Chordata</taxon>
        <taxon>Craniata</taxon>
        <taxon>Vertebrata</taxon>
        <taxon>Euteleostomi</taxon>
        <taxon>Lepidosauria</taxon>
        <taxon>Squamata</taxon>
        <taxon>Bifurcata</taxon>
        <taxon>Unidentata</taxon>
        <taxon>Episquamata</taxon>
        <taxon>Toxicofera</taxon>
        <taxon>Serpentes</taxon>
        <taxon>Colubroidea</taxon>
        <taxon>Colubridae</taxon>
        <taxon>Colubrinae</taxon>
        <taxon>Pantherophis</taxon>
    </lineage>
</organism>
<keyword evidence="9" id="KW-1185">Reference proteome</keyword>
<keyword evidence="4 7" id="KW-0472">Membrane</keyword>
<dbReference type="CTD" id="83986"/>
<evidence type="ECO:0000313" key="9">
    <source>
        <dbReference type="Proteomes" id="UP001652622"/>
    </source>
</evidence>
<dbReference type="InterPro" id="IPR055409">
    <property type="entry name" value="Beta-prop_FAM234A_B"/>
</dbReference>
<dbReference type="SUPFAM" id="SSF50998">
    <property type="entry name" value="Quinoprotein alcohol dehydrogenase-like"/>
    <property type="match status" value="1"/>
</dbReference>
<feature type="domain" description="FAM234A/B beta-propeller" evidence="8">
    <location>
        <begin position="80"/>
        <end position="559"/>
    </location>
</feature>
<evidence type="ECO:0000256" key="6">
    <source>
        <dbReference type="SAM" id="MobiDB-lite"/>
    </source>
</evidence>
<evidence type="ECO:0000313" key="10">
    <source>
        <dbReference type="RefSeq" id="XP_034297234.1"/>
    </source>
</evidence>
<evidence type="ECO:0000259" key="8">
    <source>
        <dbReference type="Pfam" id="PF23727"/>
    </source>
</evidence>
<keyword evidence="3 7" id="KW-1133">Transmembrane helix</keyword>
<comment type="similarity">
    <text evidence="5">Belongs to the FAM234 family.</text>
</comment>
<reference evidence="10" key="1">
    <citation type="submission" date="2025-08" db="UniProtKB">
        <authorList>
            <consortium name="RefSeq"/>
        </authorList>
    </citation>
    <scope>IDENTIFICATION</scope>
    <source>
        <tissue evidence="10">Blood</tissue>
    </source>
</reference>
<dbReference type="RefSeq" id="XP_034297234.1">
    <property type="nucleotide sequence ID" value="XM_034441343.2"/>
</dbReference>
<accession>A0A6P9DMW5</accession>
<dbReference type="AlphaFoldDB" id="A0A6P9DMW5"/>
<dbReference type="Pfam" id="PF23727">
    <property type="entry name" value="Beta-prop_FAM234A_B"/>
    <property type="match status" value="1"/>
</dbReference>
<dbReference type="OrthoDB" id="6364780at2759"/>
<keyword evidence="2 7" id="KW-0812">Transmembrane</keyword>
<dbReference type="KEGG" id="pgut:117679438"/>
<evidence type="ECO:0000256" key="3">
    <source>
        <dbReference type="ARBA" id="ARBA00022989"/>
    </source>
</evidence>
<name>A0A6P9DMW5_PANGU</name>